<dbReference type="EMBL" id="BKCJ011086532">
    <property type="protein sequence ID" value="GFC82839.1"/>
    <property type="molecule type" value="Genomic_DNA"/>
</dbReference>
<gene>
    <name evidence="1" type="ORF">Tci_854809</name>
</gene>
<sequence length="112" mass="12913">MFCQFVQKKREEKRIEEEQAAKAQSWKLLVYYDDDDDEESSNSLKDNIIYELPPCAAITPNEPVDSLSMRDEHLDTILAMESNEFIKSSVENLIPISSESEGIPEHMCDVDR</sequence>
<evidence type="ECO:0000313" key="1">
    <source>
        <dbReference type="EMBL" id="GFC82839.1"/>
    </source>
</evidence>
<protein>
    <submittedName>
        <fullName evidence="1">Uncharacterized protein</fullName>
    </submittedName>
</protein>
<reference evidence="1" key="1">
    <citation type="journal article" date="2019" name="Sci. Rep.">
        <title>Draft genome of Tanacetum cinerariifolium, the natural source of mosquito coil.</title>
        <authorList>
            <person name="Yamashiro T."/>
            <person name="Shiraishi A."/>
            <person name="Satake H."/>
            <person name="Nakayama K."/>
        </authorList>
    </citation>
    <scope>NUCLEOTIDE SEQUENCE</scope>
</reference>
<feature type="non-terminal residue" evidence="1">
    <location>
        <position position="112"/>
    </location>
</feature>
<name>A0A699R5W6_TANCI</name>
<accession>A0A699R5W6</accession>
<comment type="caution">
    <text evidence="1">The sequence shown here is derived from an EMBL/GenBank/DDBJ whole genome shotgun (WGS) entry which is preliminary data.</text>
</comment>
<organism evidence="1">
    <name type="scientific">Tanacetum cinerariifolium</name>
    <name type="common">Dalmatian daisy</name>
    <name type="synonym">Chrysanthemum cinerariifolium</name>
    <dbReference type="NCBI Taxonomy" id="118510"/>
    <lineage>
        <taxon>Eukaryota</taxon>
        <taxon>Viridiplantae</taxon>
        <taxon>Streptophyta</taxon>
        <taxon>Embryophyta</taxon>
        <taxon>Tracheophyta</taxon>
        <taxon>Spermatophyta</taxon>
        <taxon>Magnoliopsida</taxon>
        <taxon>eudicotyledons</taxon>
        <taxon>Gunneridae</taxon>
        <taxon>Pentapetalae</taxon>
        <taxon>asterids</taxon>
        <taxon>campanulids</taxon>
        <taxon>Asterales</taxon>
        <taxon>Asteraceae</taxon>
        <taxon>Asteroideae</taxon>
        <taxon>Anthemideae</taxon>
        <taxon>Anthemidinae</taxon>
        <taxon>Tanacetum</taxon>
    </lineage>
</organism>
<dbReference type="AlphaFoldDB" id="A0A699R5W6"/>
<proteinExistence type="predicted"/>